<sequence length="118" mass="11891">MKKTLFALVALTGLSSAYADDYFGVHTLGLHYQSDLSATDAYRISVGLPLASLGSSSAVALSGDVAYLKRFGTNPLGNGFNPYYGGGLAVGFGGVASDGVAAAGISLTPTPWSAPTTP</sequence>
<evidence type="ECO:0000256" key="1">
    <source>
        <dbReference type="SAM" id="SignalP"/>
    </source>
</evidence>
<accession>A0ABW1YG15</accession>
<organism evidence="2 3">
    <name type="scientific">Deinococcus lacus</name>
    <dbReference type="NCBI Taxonomy" id="392561"/>
    <lineage>
        <taxon>Bacteria</taxon>
        <taxon>Thermotogati</taxon>
        <taxon>Deinococcota</taxon>
        <taxon>Deinococci</taxon>
        <taxon>Deinococcales</taxon>
        <taxon>Deinococcaceae</taxon>
        <taxon>Deinococcus</taxon>
    </lineage>
</organism>
<gene>
    <name evidence="2" type="ORF">ACFP81_07160</name>
</gene>
<feature type="chain" id="PRO_5047343619" evidence="1">
    <location>
        <begin position="20"/>
        <end position="118"/>
    </location>
</feature>
<dbReference type="EMBL" id="JBHSWD010000001">
    <property type="protein sequence ID" value="MFC6591814.1"/>
    <property type="molecule type" value="Genomic_DNA"/>
</dbReference>
<keyword evidence="1" id="KW-0732">Signal</keyword>
<name>A0ABW1YG15_9DEIO</name>
<feature type="signal peptide" evidence="1">
    <location>
        <begin position="1"/>
        <end position="19"/>
    </location>
</feature>
<dbReference type="Proteomes" id="UP001596297">
    <property type="component" value="Unassembled WGS sequence"/>
</dbReference>
<reference evidence="3" key="1">
    <citation type="journal article" date="2019" name="Int. J. Syst. Evol. Microbiol.">
        <title>The Global Catalogue of Microorganisms (GCM) 10K type strain sequencing project: providing services to taxonomists for standard genome sequencing and annotation.</title>
        <authorList>
            <consortium name="The Broad Institute Genomics Platform"/>
            <consortium name="The Broad Institute Genome Sequencing Center for Infectious Disease"/>
            <person name="Wu L."/>
            <person name="Ma J."/>
        </authorList>
    </citation>
    <scope>NUCLEOTIDE SEQUENCE [LARGE SCALE GENOMIC DNA]</scope>
    <source>
        <strain evidence="3">CGMCC 1.15772</strain>
    </source>
</reference>
<evidence type="ECO:0000313" key="3">
    <source>
        <dbReference type="Proteomes" id="UP001596297"/>
    </source>
</evidence>
<protein>
    <submittedName>
        <fullName evidence="2">Uncharacterized protein</fullName>
    </submittedName>
</protein>
<evidence type="ECO:0000313" key="2">
    <source>
        <dbReference type="EMBL" id="MFC6591814.1"/>
    </source>
</evidence>
<proteinExistence type="predicted"/>
<keyword evidence="3" id="KW-1185">Reference proteome</keyword>
<comment type="caution">
    <text evidence="2">The sequence shown here is derived from an EMBL/GenBank/DDBJ whole genome shotgun (WGS) entry which is preliminary data.</text>
</comment>
<dbReference type="RefSeq" id="WP_380082826.1">
    <property type="nucleotide sequence ID" value="NZ_JBHSWD010000001.1"/>
</dbReference>